<dbReference type="AlphaFoldDB" id="A0A917AQ14"/>
<protein>
    <recommendedName>
        <fullName evidence="3">2'-5' RNA ligase family protein</fullName>
    </recommendedName>
</protein>
<dbReference type="PANTHER" id="PTHR36039">
    <property type="match status" value="1"/>
</dbReference>
<sequence length="196" mass="22256">MYAVVALFDEKSEAKIEQLSQKLASKRLPIHAQHVKGIRPHVTLATYHKLPLHRIPIYIQTFCQMTRPLPILFSALSSFPPGGTLFLAPTVTIELLNMHTSYHSVCRSFADIEHSLYNPQNWVPHCTLANNLTQRELKDAFAYCSEQFSPIEVTITSIGLVHTTFENGKCVRYQPVIELPLQADSYVYTEKVDART</sequence>
<keyword evidence="2" id="KW-1185">Reference proteome</keyword>
<name>A0A917AQ14_9BACI</name>
<comment type="caution">
    <text evidence="1">The sequence shown here is derived from an EMBL/GenBank/DDBJ whole genome shotgun (WGS) entry which is preliminary data.</text>
</comment>
<accession>A0A917AQ14</accession>
<evidence type="ECO:0000313" key="2">
    <source>
        <dbReference type="Proteomes" id="UP000605259"/>
    </source>
</evidence>
<dbReference type="Gene3D" id="3.90.1140.10">
    <property type="entry name" value="Cyclic phosphodiesterase"/>
    <property type="match status" value="1"/>
</dbReference>
<dbReference type="PANTHER" id="PTHR36039:SF2">
    <property type="entry name" value="RNA LIGASE_CYCLIC NUCLEOTIDE PHOSPHODIESTERASE FAMILY PROTEIN"/>
    <property type="match status" value="1"/>
</dbReference>
<dbReference type="RefSeq" id="WP_188387902.1">
    <property type="nucleotide sequence ID" value="NZ_BMFK01000001.1"/>
</dbReference>
<organism evidence="1 2">
    <name type="scientific">Priestia taiwanensis</name>
    <dbReference type="NCBI Taxonomy" id="1347902"/>
    <lineage>
        <taxon>Bacteria</taxon>
        <taxon>Bacillati</taxon>
        <taxon>Bacillota</taxon>
        <taxon>Bacilli</taxon>
        <taxon>Bacillales</taxon>
        <taxon>Bacillaceae</taxon>
        <taxon>Priestia</taxon>
    </lineage>
</organism>
<gene>
    <name evidence="1" type="ORF">GCM10007140_16640</name>
</gene>
<evidence type="ECO:0000313" key="1">
    <source>
        <dbReference type="EMBL" id="GGE67156.1"/>
    </source>
</evidence>
<proteinExistence type="predicted"/>
<dbReference type="SUPFAM" id="SSF55144">
    <property type="entry name" value="LigT-like"/>
    <property type="match status" value="1"/>
</dbReference>
<evidence type="ECO:0008006" key="3">
    <source>
        <dbReference type="Google" id="ProtNLM"/>
    </source>
</evidence>
<reference evidence="1" key="2">
    <citation type="submission" date="2020-09" db="EMBL/GenBank/DDBJ databases">
        <authorList>
            <person name="Sun Q."/>
            <person name="Zhou Y."/>
        </authorList>
    </citation>
    <scope>NUCLEOTIDE SEQUENCE</scope>
    <source>
        <strain evidence="1">CGMCC 1.12698</strain>
    </source>
</reference>
<dbReference type="Pfam" id="PF13563">
    <property type="entry name" value="2_5_RNA_ligase2"/>
    <property type="match status" value="1"/>
</dbReference>
<dbReference type="Proteomes" id="UP000605259">
    <property type="component" value="Unassembled WGS sequence"/>
</dbReference>
<dbReference type="EMBL" id="BMFK01000001">
    <property type="protein sequence ID" value="GGE67156.1"/>
    <property type="molecule type" value="Genomic_DNA"/>
</dbReference>
<dbReference type="InterPro" id="IPR009097">
    <property type="entry name" value="Cyclic_Pdiesterase"/>
</dbReference>
<reference evidence="1" key="1">
    <citation type="journal article" date="2014" name="Int. J. Syst. Evol. Microbiol.">
        <title>Complete genome sequence of Corynebacterium casei LMG S-19264T (=DSM 44701T), isolated from a smear-ripened cheese.</title>
        <authorList>
            <consortium name="US DOE Joint Genome Institute (JGI-PGF)"/>
            <person name="Walter F."/>
            <person name="Albersmeier A."/>
            <person name="Kalinowski J."/>
            <person name="Ruckert C."/>
        </authorList>
    </citation>
    <scope>NUCLEOTIDE SEQUENCE</scope>
    <source>
        <strain evidence="1">CGMCC 1.12698</strain>
    </source>
</reference>